<dbReference type="EMBL" id="QGDL01000010">
    <property type="protein sequence ID" value="PWJ27950.1"/>
    <property type="molecule type" value="Genomic_DNA"/>
</dbReference>
<comment type="caution">
    <text evidence="2">The sequence shown here is derived from an EMBL/GenBank/DDBJ whole genome shotgun (WGS) entry which is preliminary data.</text>
</comment>
<evidence type="ECO:0000259" key="1">
    <source>
        <dbReference type="Pfam" id="PF01726"/>
    </source>
</evidence>
<dbReference type="Proteomes" id="UP000245845">
    <property type="component" value="Unassembled WGS sequence"/>
</dbReference>
<keyword evidence="3" id="KW-1185">Reference proteome</keyword>
<organism evidence="2 3">
    <name type="scientific">Faecalicatena orotica</name>
    <dbReference type="NCBI Taxonomy" id="1544"/>
    <lineage>
        <taxon>Bacteria</taxon>
        <taxon>Bacillati</taxon>
        <taxon>Bacillota</taxon>
        <taxon>Clostridia</taxon>
        <taxon>Lachnospirales</taxon>
        <taxon>Lachnospiraceae</taxon>
        <taxon>Faecalicatena</taxon>
    </lineage>
</organism>
<dbReference type="RefSeq" id="WP_109732309.1">
    <property type="nucleotide sequence ID" value="NZ_QGDL01000010.1"/>
</dbReference>
<accession>A0A2Y9BHM8</accession>
<proteinExistence type="predicted"/>
<dbReference type="InterPro" id="IPR036390">
    <property type="entry name" value="WH_DNA-bd_sf"/>
</dbReference>
<dbReference type="OrthoDB" id="2187688at2"/>
<feature type="domain" description="LexA repressor DNA-binding" evidence="1">
    <location>
        <begin position="4"/>
        <end position="60"/>
    </location>
</feature>
<reference evidence="2 3" key="1">
    <citation type="submission" date="2018-05" db="EMBL/GenBank/DDBJ databases">
        <title>The Hungate 1000. A catalogue of reference genomes from the rumen microbiome.</title>
        <authorList>
            <person name="Kelly W."/>
        </authorList>
    </citation>
    <scope>NUCLEOTIDE SEQUENCE [LARGE SCALE GENOMIC DNA]</scope>
    <source>
        <strain evidence="2 3">NLAE-zl-C242</strain>
    </source>
</reference>
<dbReference type="Pfam" id="PF01726">
    <property type="entry name" value="LexA_DNA_bind"/>
    <property type="match status" value="1"/>
</dbReference>
<name>A0A2Y9BHM8_9FIRM</name>
<dbReference type="SUPFAM" id="SSF46785">
    <property type="entry name" value="Winged helix' DNA-binding domain"/>
    <property type="match status" value="1"/>
</dbReference>
<dbReference type="AlphaFoldDB" id="A0A2Y9BHM8"/>
<dbReference type="InterPro" id="IPR036388">
    <property type="entry name" value="WH-like_DNA-bd_sf"/>
</dbReference>
<sequence length="77" mass="8633">MSNEEVLNLIVEYIKGHGYPPTIEEIGKMAGFRSKATTWNRIQKMLKDGVIESDCKGSARAIRVPGYEFVKTISAEE</sequence>
<protein>
    <submittedName>
        <fullName evidence="2">LexA DNA binding domain-containing protein</fullName>
    </submittedName>
</protein>
<dbReference type="InterPro" id="IPR006199">
    <property type="entry name" value="LexA_DNA-bd_dom"/>
</dbReference>
<dbReference type="Gene3D" id="1.10.10.10">
    <property type="entry name" value="Winged helix-like DNA-binding domain superfamily/Winged helix DNA-binding domain"/>
    <property type="match status" value="1"/>
</dbReference>
<gene>
    <name evidence="2" type="ORF">A8806_110125</name>
</gene>
<dbReference type="GO" id="GO:0004252">
    <property type="term" value="F:serine-type endopeptidase activity"/>
    <property type="evidence" value="ECO:0007669"/>
    <property type="project" value="InterPro"/>
</dbReference>
<evidence type="ECO:0000313" key="2">
    <source>
        <dbReference type="EMBL" id="PWJ27950.1"/>
    </source>
</evidence>
<evidence type="ECO:0000313" key="3">
    <source>
        <dbReference type="Proteomes" id="UP000245845"/>
    </source>
</evidence>
<dbReference type="GO" id="GO:0006508">
    <property type="term" value="P:proteolysis"/>
    <property type="evidence" value="ECO:0007669"/>
    <property type="project" value="InterPro"/>
</dbReference>